<evidence type="ECO:0000313" key="3">
    <source>
        <dbReference type="Proteomes" id="UP000600247"/>
    </source>
</evidence>
<keyword evidence="3" id="KW-1185">Reference proteome</keyword>
<feature type="transmembrane region" description="Helical" evidence="1">
    <location>
        <begin position="37"/>
        <end position="58"/>
    </location>
</feature>
<comment type="caution">
    <text evidence="2">The sequence shown here is derived from an EMBL/GenBank/DDBJ whole genome shotgun (WGS) entry which is preliminary data.</text>
</comment>
<sequence length="197" mass="22690">MNLFIIRKVIHAMYASYLRSPAKRNWSGEMVIFPGRWITWSLFLLLLLAIAVSIGLFADTINDVEISPNGDIYYEDDAVEYKIIFFFTSVIIAFSLLLCWIASLISKVVISKEEIRSYKWYGRKTISFNDIIRIDRTKLFGGAIVIVAQKKSMMITLDNRGISHFVKFLSEQLGSDRTENATALIAERKKMIQFKEI</sequence>
<evidence type="ECO:0000256" key="1">
    <source>
        <dbReference type="SAM" id="Phobius"/>
    </source>
</evidence>
<gene>
    <name evidence="2" type="ORF">GCM10010918_02450</name>
</gene>
<keyword evidence="1" id="KW-1133">Transmembrane helix</keyword>
<evidence type="ECO:0008006" key="4">
    <source>
        <dbReference type="Google" id="ProtNLM"/>
    </source>
</evidence>
<dbReference type="EMBL" id="BMHY01000001">
    <property type="protein sequence ID" value="GGG53284.1"/>
    <property type="molecule type" value="Genomic_DNA"/>
</dbReference>
<keyword evidence="1" id="KW-0472">Membrane</keyword>
<name>A0A917LSL8_9BACL</name>
<feature type="transmembrane region" description="Helical" evidence="1">
    <location>
        <begin position="83"/>
        <end position="110"/>
    </location>
</feature>
<organism evidence="2 3">
    <name type="scientific">Paenibacillus radicis</name>
    <name type="common">ex Gao et al. 2016</name>
    <dbReference type="NCBI Taxonomy" id="1737354"/>
    <lineage>
        <taxon>Bacteria</taxon>
        <taxon>Bacillati</taxon>
        <taxon>Bacillota</taxon>
        <taxon>Bacilli</taxon>
        <taxon>Bacillales</taxon>
        <taxon>Paenibacillaceae</taxon>
        <taxon>Paenibacillus</taxon>
    </lineage>
</organism>
<protein>
    <recommendedName>
        <fullName evidence="4">PH domain-containing protein</fullName>
    </recommendedName>
</protein>
<keyword evidence="1" id="KW-0812">Transmembrane</keyword>
<proteinExistence type="predicted"/>
<dbReference type="Proteomes" id="UP000600247">
    <property type="component" value="Unassembled WGS sequence"/>
</dbReference>
<evidence type="ECO:0000313" key="2">
    <source>
        <dbReference type="EMBL" id="GGG53284.1"/>
    </source>
</evidence>
<dbReference type="AlphaFoldDB" id="A0A917LSL8"/>
<reference evidence="2 3" key="1">
    <citation type="journal article" date="2014" name="Int. J. Syst. Evol. Microbiol.">
        <title>Complete genome sequence of Corynebacterium casei LMG S-19264T (=DSM 44701T), isolated from a smear-ripened cheese.</title>
        <authorList>
            <consortium name="US DOE Joint Genome Institute (JGI-PGF)"/>
            <person name="Walter F."/>
            <person name="Albersmeier A."/>
            <person name="Kalinowski J."/>
            <person name="Ruckert C."/>
        </authorList>
    </citation>
    <scope>NUCLEOTIDE SEQUENCE [LARGE SCALE GENOMIC DNA]</scope>
    <source>
        <strain evidence="2 3">CGMCC 1.15286</strain>
    </source>
</reference>
<accession>A0A917LSL8</accession>